<dbReference type="GO" id="GO:0016020">
    <property type="term" value="C:membrane"/>
    <property type="evidence" value="ECO:0007669"/>
    <property type="project" value="UniProtKB-SubCell"/>
</dbReference>
<keyword evidence="15" id="KW-0464">Manganese</keyword>
<dbReference type="GO" id="GO:0030145">
    <property type="term" value="F:manganese ion binding"/>
    <property type="evidence" value="ECO:0007669"/>
    <property type="project" value="InterPro"/>
</dbReference>
<evidence type="ECO:0000256" key="2">
    <source>
        <dbReference type="ARBA" id="ARBA00001946"/>
    </source>
</evidence>
<evidence type="ECO:0000256" key="17">
    <source>
        <dbReference type="RuleBase" id="RU003465"/>
    </source>
</evidence>
<evidence type="ECO:0000256" key="7">
    <source>
        <dbReference type="ARBA" id="ARBA00022490"/>
    </source>
</evidence>
<keyword evidence="14" id="KW-0472">Membrane</keyword>
<keyword evidence="20" id="KW-1185">Reference proteome</keyword>
<evidence type="ECO:0000259" key="19">
    <source>
        <dbReference type="PROSITE" id="PS51746"/>
    </source>
</evidence>
<keyword evidence="9" id="KW-0519">Myristate</keyword>
<keyword evidence="10" id="KW-0479">Metal-binding</keyword>
<dbReference type="EC" id="3.1.3.16" evidence="6"/>
<protein>
    <recommendedName>
        <fullName evidence="6">protein-serine/threonine phosphatase</fullName>
        <ecNumber evidence="6">3.1.3.16</ecNumber>
    </recommendedName>
</protein>
<evidence type="ECO:0000256" key="6">
    <source>
        <dbReference type="ARBA" id="ARBA00013081"/>
    </source>
</evidence>
<keyword evidence="16" id="KW-0449">Lipoprotein</keyword>
<comment type="similarity">
    <text evidence="5 17">Belongs to the PP2C family.</text>
</comment>
<keyword evidence="7" id="KW-0963">Cytoplasm</keyword>
<dbReference type="WBParaSite" id="TMUE_3000012509.1">
    <property type="protein sequence ID" value="TMUE_3000012509.1"/>
    <property type="gene ID" value="WBGene00289429"/>
</dbReference>
<keyword evidence="8" id="KW-0597">Phosphoprotein</keyword>
<evidence type="ECO:0000256" key="4">
    <source>
        <dbReference type="ARBA" id="ARBA00004635"/>
    </source>
</evidence>
<dbReference type="PROSITE" id="PS01032">
    <property type="entry name" value="PPM_1"/>
    <property type="match status" value="1"/>
</dbReference>
<dbReference type="CDD" id="cd00143">
    <property type="entry name" value="PP2Cc"/>
    <property type="match status" value="1"/>
</dbReference>
<sequence length="500" mass="54844">MQAIAKQSSRKHAPAKDREGEKAYCNNPSVALTHHEAKLPTCRLFDDSHLLPIVGNLAAGHPICLDLGVLLFPFGRPQHLSRPPPMGTYLDKPRVEKANESGNGAGVRYGVATMQGWRIEMEDAHVARTNLESPWSNWSFFAVFDGHAGSRVAKYAAANLLDVFVSTGEMVELKERLTAKSEQSILDKEEVELVRQGLRNAFLKLDEAMRNLPELSGDNEKSGSTVVCALITPDHIFVANLGDSRALLCQDGRVSFATEDHKPYLPKERCRIVNAGGSVMIDRVNGSLAVSRALGDYEYKSVGGLNACEQLVSPEPDLFVIERAAEPNEEFLLLACDGVFDVTTNQELCDFILSRLRVSGDLAIICNEILDSCLSKDSRDNMSVVLVALPGAPAVSNEAVEHEKHLENILRERIESIVQRCENAELATYQYVTKMLTREDIPGLPPGSGLHALRGKVETILDAVRRRFQTGGGGADHTDNVQSSCHVENDTAEFKGDMDQ</sequence>
<name>A0A5S6QZJ2_TRIMR</name>
<feature type="domain" description="PPM-type phosphatase" evidence="19">
    <location>
        <begin position="108"/>
        <end position="389"/>
    </location>
</feature>
<accession>A0A5S6QZJ2</accession>
<evidence type="ECO:0000256" key="18">
    <source>
        <dbReference type="SAM" id="MobiDB-lite"/>
    </source>
</evidence>
<dbReference type="SUPFAM" id="SSF81606">
    <property type="entry name" value="PP2C-like"/>
    <property type="match status" value="1"/>
</dbReference>
<comment type="cofactor">
    <cofactor evidence="2">
        <name>Mg(2+)</name>
        <dbReference type="ChEBI" id="CHEBI:18420"/>
    </cofactor>
</comment>
<dbReference type="InterPro" id="IPR000222">
    <property type="entry name" value="PP2C_BS"/>
</dbReference>
<dbReference type="InterPro" id="IPR036580">
    <property type="entry name" value="PP2C_C_sf"/>
</dbReference>
<evidence type="ECO:0000313" key="21">
    <source>
        <dbReference type="WBParaSite" id="TMUE_3000012509.1"/>
    </source>
</evidence>
<dbReference type="SUPFAM" id="SSF81601">
    <property type="entry name" value="Protein serine/threonine phosphatase 2C, C-terminal domain"/>
    <property type="match status" value="1"/>
</dbReference>
<dbReference type="Gene3D" id="1.10.10.430">
    <property type="entry name" value="Phosphatase 2C, C-terminal domain suprefamily"/>
    <property type="match status" value="1"/>
</dbReference>
<evidence type="ECO:0000256" key="3">
    <source>
        <dbReference type="ARBA" id="ARBA00004514"/>
    </source>
</evidence>
<dbReference type="InterPro" id="IPR036457">
    <property type="entry name" value="PPM-type-like_dom_sf"/>
</dbReference>
<evidence type="ECO:0000256" key="16">
    <source>
        <dbReference type="ARBA" id="ARBA00023288"/>
    </source>
</evidence>
<dbReference type="STRING" id="70415.A0A5S6QZJ2"/>
<dbReference type="FunFam" id="3.60.40.10:FF:000001">
    <property type="entry name" value="protein phosphatase 1B isoform X1"/>
    <property type="match status" value="1"/>
</dbReference>
<dbReference type="InterPro" id="IPR015655">
    <property type="entry name" value="PP2C"/>
</dbReference>
<evidence type="ECO:0000256" key="1">
    <source>
        <dbReference type="ARBA" id="ARBA00001936"/>
    </source>
</evidence>
<keyword evidence="13 17" id="KW-0904">Protein phosphatase</keyword>
<organism evidence="20 21">
    <name type="scientific">Trichuris muris</name>
    <name type="common">Mouse whipworm</name>
    <dbReference type="NCBI Taxonomy" id="70415"/>
    <lineage>
        <taxon>Eukaryota</taxon>
        <taxon>Metazoa</taxon>
        <taxon>Ecdysozoa</taxon>
        <taxon>Nematoda</taxon>
        <taxon>Enoplea</taxon>
        <taxon>Dorylaimia</taxon>
        <taxon>Trichinellida</taxon>
        <taxon>Trichuridae</taxon>
        <taxon>Trichuris</taxon>
    </lineage>
</organism>
<dbReference type="Proteomes" id="UP000046395">
    <property type="component" value="Unassembled WGS sequence"/>
</dbReference>
<evidence type="ECO:0000256" key="13">
    <source>
        <dbReference type="ARBA" id="ARBA00022912"/>
    </source>
</evidence>
<dbReference type="InterPro" id="IPR001932">
    <property type="entry name" value="PPM-type_phosphatase-like_dom"/>
</dbReference>
<evidence type="ECO:0000256" key="15">
    <source>
        <dbReference type="ARBA" id="ARBA00023211"/>
    </source>
</evidence>
<reference evidence="21" key="1">
    <citation type="submission" date="2019-12" db="UniProtKB">
        <authorList>
            <consortium name="WormBaseParasite"/>
        </authorList>
    </citation>
    <scope>IDENTIFICATION</scope>
</reference>
<dbReference type="PROSITE" id="PS51746">
    <property type="entry name" value="PPM_2"/>
    <property type="match status" value="1"/>
</dbReference>
<feature type="region of interest" description="Disordered" evidence="18">
    <location>
        <begin position="1"/>
        <end position="22"/>
    </location>
</feature>
<dbReference type="GO" id="GO:0004722">
    <property type="term" value="F:protein serine/threonine phosphatase activity"/>
    <property type="evidence" value="ECO:0007669"/>
    <property type="project" value="UniProtKB-EC"/>
</dbReference>
<dbReference type="PANTHER" id="PTHR13832">
    <property type="entry name" value="PROTEIN PHOSPHATASE 2C"/>
    <property type="match status" value="1"/>
</dbReference>
<evidence type="ECO:0000256" key="9">
    <source>
        <dbReference type="ARBA" id="ARBA00022707"/>
    </source>
</evidence>
<dbReference type="Gene3D" id="3.60.40.10">
    <property type="entry name" value="PPM-type phosphatase domain"/>
    <property type="match status" value="1"/>
</dbReference>
<keyword evidence="11 17" id="KW-0378">Hydrolase</keyword>
<evidence type="ECO:0000256" key="5">
    <source>
        <dbReference type="ARBA" id="ARBA00006702"/>
    </source>
</evidence>
<dbReference type="InterPro" id="IPR012911">
    <property type="entry name" value="PP2C_C"/>
</dbReference>
<dbReference type="GO" id="GO:0005829">
    <property type="term" value="C:cytosol"/>
    <property type="evidence" value="ECO:0007669"/>
    <property type="project" value="UniProtKB-SubCell"/>
</dbReference>
<dbReference type="PANTHER" id="PTHR13832:SF803">
    <property type="entry name" value="PROTEIN PHOSPHATASE 1G"/>
    <property type="match status" value="1"/>
</dbReference>
<evidence type="ECO:0000256" key="10">
    <source>
        <dbReference type="ARBA" id="ARBA00022723"/>
    </source>
</evidence>
<dbReference type="GO" id="GO:0000287">
    <property type="term" value="F:magnesium ion binding"/>
    <property type="evidence" value="ECO:0007669"/>
    <property type="project" value="InterPro"/>
</dbReference>
<dbReference type="AlphaFoldDB" id="A0A5S6QZJ2"/>
<dbReference type="Pfam" id="PF07830">
    <property type="entry name" value="PP2C_C"/>
    <property type="match status" value="1"/>
</dbReference>
<comment type="cofactor">
    <cofactor evidence="1">
        <name>Mn(2+)</name>
        <dbReference type="ChEBI" id="CHEBI:29035"/>
    </cofactor>
</comment>
<evidence type="ECO:0000256" key="11">
    <source>
        <dbReference type="ARBA" id="ARBA00022801"/>
    </source>
</evidence>
<evidence type="ECO:0000256" key="14">
    <source>
        <dbReference type="ARBA" id="ARBA00023136"/>
    </source>
</evidence>
<evidence type="ECO:0000313" key="20">
    <source>
        <dbReference type="Proteomes" id="UP000046395"/>
    </source>
</evidence>
<dbReference type="Pfam" id="PF00481">
    <property type="entry name" value="PP2C"/>
    <property type="match status" value="1"/>
</dbReference>
<dbReference type="SMART" id="SM00332">
    <property type="entry name" value="PP2Cc"/>
    <property type="match status" value="1"/>
</dbReference>
<evidence type="ECO:0000256" key="12">
    <source>
        <dbReference type="ARBA" id="ARBA00022842"/>
    </source>
</evidence>
<evidence type="ECO:0000256" key="8">
    <source>
        <dbReference type="ARBA" id="ARBA00022553"/>
    </source>
</evidence>
<comment type="subcellular location">
    <subcellularLocation>
        <location evidence="3">Cytoplasm</location>
        <location evidence="3">Cytosol</location>
    </subcellularLocation>
    <subcellularLocation>
        <location evidence="4">Membrane</location>
        <topology evidence="4">Lipid-anchor</topology>
    </subcellularLocation>
</comment>
<proteinExistence type="inferred from homology"/>
<keyword evidence="12" id="KW-0460">Magnesium</keyword>